<evidence type="ECO:0000256" key="9">
    <source>
        <dbReference type="ARBA" id="ARBA00046432"/>
    </source>
</evidence>
<evidence type="ECO:0000256" key="1">
    <source>
        <dbReference type="ARBA" id="ARBA00004514"/>
    </source>
</evidence>
<dbReference type="GO" id="GO:0005851">
    <property type="term" value="C:eukaryotic translation initiation factor 2B complex"/>
    <property type="evidence" value="ECO:0007669"/>
    <property type="project" value="TreeGrafter"/>
</dbReference>
<dbReference type="GO" id="GO:0003743">
    <property type="term" value="F:translation initiation factor activity"/>
    <property type="evidence" value="ECO:0007669"/>
    <property type="project" value="UniProtKB-KW"/>
</dbReference>
<comment type="subunit">
    <text evidence="9">Component of the translation initiation factor 2B (eIF2B) complex which is a heterodecamer of two sets of five different subunits: alpha, beta, gamma, delta and epsilon. Subunits alpha, beta and delta comprise a regulatory subcomplex and subunits epsilon and gamma comprise a catalytic subcomplex. Within the complex, the hexameric regulatory complex resides at the center, with the two heterodimeric catalytic subcomplexes bound on opposite sides.</text>
</comment>
<evidence type="ECO:0000256" key="2">
    <source>
        <dbReference type="ARBA" id="ARBA00007251"/>
    </source>
</evidence>
<gene>
    <name evidence="11" type="ORF">M513_02892</name>
</gene>
<comment type="function">
    <text evidence="6">Acts as a component of the translation initiation factor 2B (eIF2B) complex, which catalyzes the exchange of GDP for GTP on eukaryotic initiation factor 2 (eIF2) gamma subunit. Its guanine nucleotide exchange factor activity is repressed when bound to eIF2 complex phosphorylated on the alpha subunit, thereby limiting the amount of methionyl-initiator methionine tRNA available to the ribosome and consequently global translation is repressed.</text>
</comment>
<protein>
    <recommendedName>
        <fullName evidence="7">Translation initiation factor eIF2B subunit alpha</fullName>
    </recommendedName>
    <alternativeName>
        <fullName evidence="8">eIF2B GDP-GTP exchange factor subunit alpha</fullName>
    </alternativeName>
</protein>
<evidence type="ECO:0000256" key="8">
    <source>
        <dbReference type="ARBA" id="ARBA00044236"/>
    </source>
</evidence>
<dbReference type="EMBL" id="KL363195">
    <property type="protein sequence ID" value="KFD56114.1"/>
    <property type="molecule type" value="Genomic_DNA"/>
</dbReference>
<dbReference type="InterPro" id="IPR042529">
    <property type="entry name" value="IF_2B-like_C"/>
</dbReference>
<evidence type="ECO:0000313" key="11">
    <source>
        <dbReference type="EMBL" id="KFD56114.1"/>
    </source>
</evidence>
<evidence type="ECO:0000256" key="6">
    <source>
        <dbReference type="ARBA" id="ARBA00043898"/>
    </source>
</evidence>
<feature type="non-terminal residue" evidence="11">
    <location>
        <position position="373"/>
    </location>
</feature>
<keyword evidence="12" id="KW-1185">Reference proteome</keyword>
<dbReference type="PANTHER" id="PTHR45860:SF1">
    <property type="entry name" value="TRANSLATION INITIATION FACTOR EIF-2B SUBUNIT ALPHA"/>
    <property type="match status" value="1"/>
</dbReference>
<keyword evidence="4" id="KW-0396">Initiation factor</keyword>
<keyword evidence="3" id="KW-0963">Cytoplasm</keyword>
<dbReference type="InterPro" id="IPR000649">
    <property type="entry name" value="IF-2B-related"/>
</dbReference>
<dbReference type="Proteomes" id="UP000030764">
    <property type="component" value="Unassembled WGS sequence"/>
</dbReference>
<dbReference type="InterPro" id="IPR042528">
    <property type="entry name" value="elF-2B_alpha_N"/>
</dbReference>
<evidence type="ECO:0000256" key="10">
    <source>
        <dbReference type="RuleBase" id="RU003814"/>
    </source>
</evidence>
<dbReference type="GO" id="GO:0005085">
    <property type="term" value="F:guanyl-nucleotide exchange factor activity"/>
    <property type="evidence" value="ECO:0007669"/>
    <property type="project" value="TreeGrafter"/>
</dbReference>
<evidence type="ECO:0000256" key="3">
    <source>
        <dbReference type="ARBA" id="ARBA00022490"/>
    </source>
</evidence>
<keyword evidence="5" id="KW-0648">Protein biosynthesis</keyword>
<comment type="subcellular location">
    <subcellularLocation>
        <location evidence="1">Cytoplasm</location>
        <location evidence="1">Cytosol</location>
    </subcellularLocation>
</comment>
<dbReference type="FunFam" id="3.40.50.10470:FF:000001">
    <property type="entry name" value="Translation initiation factor eIF-2B subunit alpha"/>
    <property type="match status" value="1"/>
</dbReference>
<reference evidence="11 12" key="1">
    <citation type="journal article" date="2014" name="Nat. Genet.">
        <title>Genome and transcriptome of the porcine whipworm Trichuris suis.</title>
        <authorList>
            <person name="Jex A.R."/>
            <person name="Nejsum P."/>
            <person name="Schwarz E.M."/>
            <person name="Hu L."/>
            <person name="Young N.D."/>
            <person name="Hall R.S."/>
            <person name="Korhonen P.K."/>
            <person name="Liao S."/>
            <person name="Thamsborg S."/>
            <person name="Xia J."/>
            <person name="Xu P."/>
            <person name="Wang S."/>
            <person name="Scheerlinck J.P."/>
            <person name="Hofmann A."/>
            <person name="Sternberg P.W."/>
            <person name="Wang J."/>
            <person name="Gasser R.B."/>
        </authorList>
    </citation>
    <scope>NUCLEOTIDE SEQUENCE [LARGE SCALE GENOMIC DNA]</scope>
    <source>
        <strain evidence="11">DCEP-RM93M</strain>
    </source>
</reference>
<dbReference type="InterPro" id="IPR037171">
    <property type="entry name" value="NagB/RpiA_transferase-like"/>
</dbReference>
<feature type="non-terminal residue" evidence="11">
    <location>
        <position position="1"/>
    </location>
</feature>
<dbReference type="InterPro" id="IPR051501">
    <property type="entry name" value="eIF2B_alpha/beta/delta"/>
</dbReference>
<evidence type="ECO:0000256" key="4">
    <source>
        <dbReference type="ARBA" id="ARBA00022540"/>
    </source>
</evidence>
<dbReference type="Gene3D" id="3.40.50.10470">
    <property type="entry name" value="Translation initiation factor eif-2b, domain 2"/>
    <property type="match status" value="1"/>
</dbReference>
<dbReference type="AlphaFoldDB" id="A0A085MFW8"/>
<dbReference type="Pfam" id="PF01008">
    <property type="entry name" value="IF-2B"/>
    <property type="match status" value="1"/>
</dbReference>
<proteinExistence type="inferred from homology"/>
<comment type="similarity">
    <text evidence="2 10">Belongs to the eIF-2B alpha/beta/delta subunits family.</text>
</comment>
<evidence type="ECO:0000256" key="5">
    <source>
        <dbReference type="ARBA" id="ARBA00022917"/>
    </source>
</evidence>
<dbReference type="Gene3D" id="1.20.120.1070">
    <property type="entry name" value="Translation initiation factor eIF-2B, N-terminal domain"/>
    <property type="match status" value="1"/>
</dbReference>
<organism evidence="11 12">
    <name type="scientific">Trichuris suis</name>
    <name type="common">pig whipworm</name>
    <dbReference type="NCBI Taxonomy" id="68888"/>
    <lineage>
        <taxon>Eukaryota</taxon>
        <taxon>Metazoa</taxon>
        <taxon>Ecdysozoa</taxon>
        <taxon>Nematoda</taxon>
        <taxon>Enoplea</taxon>
        <taxon>Dorylaimia</taxon>
        <taxon>Trichinellida</taxon>
        <taxon>Trichuridae</taxon>
        <taxon>Trichuris</taxon>
    </lineage>
</organism>
<name>A0A085MFW8_9BILA</name>
<accession>A0A085MFW8</accession>
<evidence type="ECO:0000256" key="7">
    <source>
        <dbReference type="ARBA" id="ARBA00044208"/>
    </source>
</evidence>
<evidence type="ECO:0000313" key="12">
    <source>
        <dbReference type="Proteomes" id="UP000030764"/>
    </source>
</evidence>
<dbReference type="PANTHER" id="PTHR45860">
    <property type="entry name" value="TRANSLATION INITIATION FACTOR EIF-2B SUBUNIT ALPHA"/>
    <property type="match status" value="1"/>
</dbReference>
<sequence length="373" mass="41807">AIETKRDSEYQRAISIESLVCPFVLEFLERRLWVPKRQPSFSLLSCKRKNYFFAVMDSKVMKDKVAESCPYLEVQAYFANILKQDKAASASVASIETLYECLKRSNATTLIGLSNELKKAVEAMLDTDCSYITISSASELFLRFISLASLDQPHQIFSDCLNVLLLRGKTFLHRVADSRYKIACLSRPFIRNGSRILTHANSQVLLNALVLAKSEGKTFDVYVTQSSPDHSGELFKSSLEKHNIPCTVILDSAVGYIMESVDFVLVGAEGVVEPGGIINKIGTLTIAMCAKAMNKPFYVLAESVKFVRAYPINQEGMPLRFKYRNSLLKSGKDLRKENPRIDYTPPSYINLLFTDLGILTPAAVSDELIKLYM</sequence>
<dbReference type="SUPFAM" id="SSF100950">
    <property type="entry name" value="NagB/RpiA/CoA transferase-like"/>
    <property type="match status" value="1"/>
</dbReference>
<dbReference type="GO" id="GO:0005829">
    <property type="term" value="C:cytosol"/>
    <property type="evidence" value="ECO:0007669"/>
    <property type="project" value="UniProtKB-SubCell"/>
</dbReference>